<dbReference type="FunFam" id="3.40.309.10:FF:000009">
    <property type="entry name" value="Aldehyde dehydrogenase A"/>
    <property type="match status" value="1"/>
</dbReference>
<sequence length="455" mass="50200">MQIKTINPATEEILQSYPLFKEEQVHAFIDAAHLCYQAWRKTSFSQRRQRMLKMAELLRKKQEEYAALMAKEMGKPLTAGKSEIEKCAWVCEHFAKQAEQYLAPRLIQTEMTKTKVCYQPLGVVFAIMPWNFPFWQVFRFAAPTIMAGNAAILKHAPISTGAGNAIAELFLEAGFPEHLFQHFILDNELAAKVIANEKIVGVSLTGSEKAGSIVASHAASHLKKSVLELGGNDPYIILADADLELAANCVVTSRMNNSGQVCIAAKRTIVVDEVVEEFVEHIVKLVEKFQMGNPLDPSTNFGPMARKDLRDTLHQQVLDSEKKGAKILRGGTVPHRKGFYYPPTILTNVSPGMPAFDDELFGPVIAIVSAEDEAHAIRLANQSKYGLGGAVFTSDLARGEKIATEEIEVGSCFVNTYVASDPRVPFGGIKRSGFGREISREGILEFVNTKTVSIK</sequence>
<dbReference type="InterPro" id="IPR016161">
    <property type="entry name" value="Ald_DH/histidinol_DH"/>
</dbReference>
<dbReference type="GO" id="GO:0004030">
    <property type="term" value="F:aldehyde dehydrogenase [NAD(P)+] activity"/>
    <property type="evidence" value="ECO:0007669"/>
    <property type="project" value="InterPro"/>
</dbReference>
<proteinExistence type="inferred from homology"/>
<evidence type="ECO:0000259" key="6">
    <source>
        <dbReference type="Pfam" id="PF00171"/>
    </source>
</evidence>
<dbReference type="AlphaFoldDB" id="A0A0W0XIL5"/>
<feature type="active site" evidence="4">
    <location>
        <position position="228"/>
    </location>
</feature>
<reference evidence="7 8" key="1">
    <citation type="submission" date="2015-11" db="EMBL/GenBank/DDBJ databases">
        <title>Genomic analysis of 38 Legionella species identifies large and diverse effector repertoires.</title>
        <authorList>
            <person name="Burstein D."/>
            <person name="Amaro F."/>
            <person name="Zusman T."/>
            <person name="Lifshitz Z."/>
            <person name="Cohen O."/>
            <person name="Gilbert J.A."/>
            <person name="Pupko T."/>
            <person name="Shuman H.A."/>
            <person name="Segal G."/>
        </authorList>
    </citation>
    <scope>NUCLEOTIDE SEQUENCE [LARGE SCALE GENOMIC DNA]</scope>
    <source>
        <strain evidence="7 8">Oak Ridge-10</strain>
    </source>
</reference>
<dbReference type="PROSITE" id="PS00687">
    <property type="entry name" value="ALDEHYDE_DEHYDR_GLU"/>
    <property type="match status" value="1"/>
</dbReference>
<accession>A0A0W0XIL5</accession>
<organism evidence="7 8">
    <name type="scientific">Legionella oakridgensis</name>
    <dbReference type="NCBI Taxonomy" id="29423"/>
    <lineage>
        <taxon>Bacteria</taxon>
        <taxon>Pseudomonadati</taxon>
        <taxon>Pseudomonadota</taxon>
        <taxon>Gammaproteobacteria</taxon>
        <taxon>Legionellales</taxon>
        <taxon>Legionellaceae</taxon>
        <taxon>Legionella</taxon>
    </lineage>
</organism>
<keyword evidence="3 5" id="KW-0560">Oxidoreductase</keyword>
<dbReference type="Gene3D" id="3.40.309.10">
    <property type="entry name" value="Aldehyde Dehydrogenase, Chain A, domain 2"/>
    <property type="match status" value="1"/>
</dbReference>
<name>A0A0W0XIL5_9GAMM</name>
<comment type="caution">
    <text evidence="7">The sequence shown here is derived from an EMBL/GenBank/DDBJ whole genome shotgun (WGS) entry which is preliminary data.</text>
</comment>
<dbReference type="InterPro" id="IPR029510">
    <property type="entry name" value="Ald_DH_CS_GLU"/>
</dbReference>
<dbReference type="CDD" id="cd07100">
    <property type="entry name" value="ALDH_SSADH1_GabD1"/>
    <property type="match status" value="1"/>
</dbReference>
<dbReference type="GO" id="GO:0004777">
    <property type="term" value="F:succinate-semialdehyde dehydrogenase (NAD+) activity"/>
    <property type="evidence" value="ECO:0007669"/>
    <property type="project" value="TreeGrafter"/>
</dbReference>
<dbReference type="RefSeq" id="WP_025385679.1">
    <property type="nucleotide sequence ID" value="NZ_LCUA01000023.1"/>
</dbReference>
<evidence type="ECO:0000256" key="3">
    <source>
        <dbReference type="ARBA" id="ARBA00023002"/>
    </source>
</evidence>
<feature type="domain" description="Aldehyde dehydrogenase" evidence="6">
    <location>
        <begin position="3"/>
        <end position="452"/>
    </location>
</feature>
<gene>
    <name evidence="7" type="primary">yneI</name>
    <name evidence="7" type="ORF">Loak_0165</name>
</gene>
<dbReference type="PATRIC" id="fig|29423.5.peg.171"/>
<evidence type="ECO:0000256" key="4">
    <source>
        <dbReference type="PROSITE-ProRule" id="PRU10007"/>
    </source>
</evidence>
<dbReference type="InterPro" id="IPR016162">
    <property type="entry name" value="Ald_DH_N"/>
</dbReference>
<dbReference type="InterPro" id="IPR015590">
    <property type="entry name" value="Aldehyde_DH_dom"/>
</dbReference>
<dbReference type="InterPro" id="IPR047110">
    <property type="entry name" value="GABD/Sad-like"/>
</dbReference>
<evidence type="ECO:0000256" key="5">
    <source>
        <dbReference type="RuleBase" id="RU003345"/>
    </source>
</evidence>
<dbReference type="Proteomes" id="UP000054858">
    <property type="component" value="Unassembled WGS sequence"/>
</dbReference>
<dbReference type="Pfam" id="PF00171">
    <property type="entry name" value="Aldedh"/>
    <property type="match status" value="1"/>
</dbReference>
<evidence type="ECO:0000256" key="2">
    <source>
        <dbReference type="ARBA" id="ARBA00022857"/>
    </source>
</evidence>
<dbReference type="PANTHER" id="PTHR43217:SF1">
    <property type="entry name" value="SUCCINATE SEMIALDEHYDE DEHYDROGENASE [NAD(P)+] SAD"/>
    <property type="match status" value="1"/>
</dbReference>
<keyword evidence="2" id="KW-0521">NADP</keyword>
<protein>
    <submittedName>
        <fullName evidence="7">Aldehyde dehydrogenase</fullName>
    </submittedName>
</protein>
<dbReference type="InterPro" id="IPR044148">
    <property type="entry name" value="ALDH_GabD1-like"/>
</dbReference>
<dbReference type="FunFam" id="3.40.605.10:FF:000012">
    <property type="entry name" value="NAD-dependent succinate-semialdehyde dehydrogenase"/>
    <property type="match status" value="1"/>
</dbReference>
<evidence type="ECO:0000313" key="7">
    <source>
        <dbReference type="EMBL" id="KTD44465.1"/>
    </source>
</evidence>
<evidence type="ECO:0000256" key="1">
    <source>
        <dbReference type="ARBA" id="ARBA00009986"/>
    </source>
</evidence>
<dbReference type="Gene3D" id="3.40.605.10">
    <property type="entry name" value="Aldehyde Dehydrogenase, Chain A, domain 1"/>
    <property type="match status" value="1"/>
</dbReference>
<dbReference type="SUPFAM" id="SSF53720">
    <property type="entry name" value="ALDH-like"/>
    <property type="match status" value="1"/>
</dbReference>
<dbReference type="EMBL" id="LNYP01000003">
    <property type="protein sequence ID" value="KTD44465.1"/>
    <property type="molecule type" value="Genomic_DNA"/>
</dbReference>
<dbReference type="PANTHER" id="PTHR43217">
    <property type="entry name" value="SUCCINATE SEMIALDEHYDE DEHYDROGENASE [NAD(P)+] SAD"/>
    <property type="match status" value="1"/>
</dbReference>
<comment type="similarity">
    <text evidence="1 5">Belongs to the aldehyde dehydrogenase family.</text>
</comment>
<evidence type="ECO:0000313" key="8">
    <source>
        <dbReference type="Proteomes" id="UP000054858"/>
    </source>
</evidence>
<dbReference type="InterPro" id="IPR016163">
    <property type="entry name" value="Ald_DH_C"/>
</dbReference>